<gene>
    <name evidence="2" type="ORF">QYE76_007082</name>
</gene>
<evidence type="ECO:0000259" key="1">
    <source>
        <dbReference type="PROSITE" id="PS50181"/>
    </source>
</evidence>
<dbReference type="PANTHER" id="PTHR32141">
    <property type="match status" value="1"/>
</dbReference>
<dbReference type="InterPro" id="IPR036047">
    <property type="entry name" value="F-box-like_dom_sf"/>
</dbReference>
<organism evidence="2 3">
    <name type="scientific">Lolium multiflorum</name>
    <name type="common">Italian ryegrass</name>
    <name type="synonym">Lolium perenne subsp. multiflorum</name>
    <dbReference type="NCBI Taxonomy" id="4521"/>
    <lineage>
        <taxon>Eukaryota</taxon>
        <taxon>Viridiplantae</taxon>
        <taxon>Streptophyta</taxon>
        <taxon>Embryophyta</taxon>
        <taxon>Tracheophyta</taxon>
        <taxon>Spermatophyta</taxon>
        <taxon>Magnoliopsida</taxon>
        <taxon>Liliopsida</taxon>
        <taxon>Poales</taxon>
        <taxon>Poaceae</taxon>
        <taxon>BOP clade</taxon>
        <taxon>Pooideae</taxon>
        <taxon>Poodae</taxon>
        <taxon>Poeae</taxon>
        <taxon>Poeae Chloroplast Group 2 (Poeae type)</taxon>
        <taxon>Loliodinae</taxon>
        <taxon>Loliinae</taxon>
        <taxon>Lolium</taxon>
    </lineage>
</organism>
<dbReference type="SUPFAM" id="SSF81383">
    <property type="entry name" value="F-box domain"/>
    <property type="match status" value="1"/>
</dbReference>
<dbReference type="EMBL" id="JAUUTY010000005">
    <property type="protein sequence ID" value="KAK1632767.1"/>
    <property type="molecule type" value="Genomic_DNA"/>
</dbReference>
<protein>
    <recommendedName>
        <fullName evidence="1">F-box domain-containing protein</fullName>
    </recommendedName>
</protein>
<reference evidence="2" key="1">
    <citation type="submission" date="2023-07" db="EMBL/GenBank/DDBJ databases">
        <title>A chromosome-level genome assembly of Lolium multiflorum.</title>
        <authorList>
            <person name="Chen Y."/>
            <person name="Copetti D."/>
            <person name="Kolliker R."/>
            <person name="Studer B."/>
        </authorList>
    </citation>
    <scope>NUCLEOTIDE SEQUENCE</scope>
    <source>
        <strain evidence="2">02402/16</strain>
        <tissue evidence="2">Leaf</tissue>
    </source>
</reference>
<dbReference type="InterPro" id="IPR055411">
    <property type="entry name" value="LRR_FXL15/At3g58940/PEG3-like"/>
</dbReference>
<dbReference type="Gene3D" id="3.80.10.10">
    <property type="entry name" value="Ribonuclease Inhibitor"/>
    <property type="match status" value="1"/>
</dbReference>
<dbReference type="AlphaFoldDB" id="A0AAD8RXJ5"/>
<dbReference type="Pfam" id="PF24758">
    <property type="entry name" value="LRR_At5g56370"/>
    <property type="match status" value="1"/>
</dbReference>
<feature type="domain" description="F-box" evidence="1">
    <location>
        <begin position="2"/>
        <end position="36"/>
    </location>
</feature>
<name>A0AAD8RXJ5_LOLMU</name>
<dbReference type="PANTHER" id="PTHR32141:SF26">
    <property type="entry name" value="OS08G0328600 PROTEIN"/>
    <property type="match status" value="1"/>
</dbReference>
<comment type="caution">
    <text evidence="2">The sequence shown here is derived from an EMBL/GenBank/DDBJ whole genome shotgun (WGS) entry which is preliminary data.</text>
</comment>
<keyword evidence="3" id="KW-1185">Reference proteome</keyword>
<proteinExistence type="predicted"/>
<dbReference type="SUPFAM" id="SSF52058">
    <property type="entry name" value="L domain-like"/>
    <property type="match status" value="1"/>
</dbReference>
<dbReference type="Proteomes" id="UP001231189">
    <property type="component" value="Unassembled WGS sequence"/>
</dbReference>
<sequence>MADRLSELPDDLLRRVLHFTPLKEAVSTTALSRRWRAPLWQSSGAVNLVTCVESYGSYRRDDDGRIFLSHYHGKYKPCKEDEARFFYWSDAFLSEAAAALDAGDQGDAPITRLTLRLESRRSEEADDFLNRERREDGAVVSRDRNLVDVLLSHRASRRVEELRLVFEVSRDHAGYRATLGTLPLETLRVLELSSCKGLYHYQGQDAAVVLPRLSTLRLSYCTQHLKSLQRLIDAAPALAAIHLMGVHVYTTHNDWCSGLRCPAATVLVLDTCSWNVKTVDGVVIHAPRLRRFSYMGMLGSLSFSSPPQEFEQVDLHNHKWRDNPELDLATFWRLARSFTSTKEMRLRVNHLEDVALLTEASRVQLLPSFHRLQHLQLTGVHWTKGDTAAVTIVNLLRCCPVLSALRINLTQMKQAADAVSNKKGVRSRIPQKIMQIPALGPHRSLKCLQTSLKIVGLQFWLEESNCLGIKLTEYFAENAMVLEEMHINGKDKKLCEYMNRQTESEEVDDFLNRDRCEDGAVVSRDRNLVDVLLSNQASRRWEELRLVFEVSRGHTSYTATLGTLKLETLWVVELTGCQGLHHYQGKAAAVMLPRLSALRLS</sequence>
<evidence type="ECO:0000313" key="3">
    <source>
        <dbReference type="Proteomes" id="UP001231189"/>
    </source>
</evidence>
<dbReference type="PROSITE" id="PS50181">
    <property type="entry name" value="FBOX"/>
    <property type="match status" value="1"/>
</dbReference>
<accession>A0AAD8RXJ5</accession>
<dbReference type="InterPro" id="IPR001810">
    <property type="entry name" value="F-box_dom"/>
</dbReference>
<dbReference type="Pfam" id="PF00646">
    <property type="entry name" value="F-box"/>
    <property type="match status" value="1"/>
</dbReference>
<dbReference type="InterPro" id="IPR032675">
    <property type="entry name" value="LRR_dom_sf"/>
</dbReference>
<dbReference type="InterPro" id="IPR055302">
    <property type="entry name" value="F-box_dom-containing"/>
</dbReference>
<evidence type="ECO:0000313" key="2">
    <source>
        <dbReference type="EMBL" id="KAK1632767.1"/>
    </source>
</evidence>